<accession>A0A7C9EIK9</accession>
<name>A0A7C9EIK9_OPUST</name>
<protein>
    <submittedName>
        <fullName evidence="2">Uncharacterized protein</fullName>
    </submittedName>
</protein>
<feature type="region of interest" description="Disordered" evidence="1">
    <location>
        <begin position="1"/>
        <end position="30"/>
    </location>
</feature>
<proteinExistence type="predicted"/>
<sequence>MSSTPSRKVTSSPSLTSSLGCKTTKQGMPSTSNVRLRVLLVSRSENGTESHGIEARYSLNALVPSSEDTKTTSKSDPRAFSCSYMLVRSWLNFQHGGYQLAEK</sequence>
<reference evidence="2" key="2">
    <citation type="submission" date="2020-07" db="EMBL/GenBank/DDBJ databases">
        <authorList>
            <person name="Vera ALvarez R."/>
            <person name="Arias-Moreno D.M."/>
            <person name="Jimenez-Jacinto V."/>
            <person name="Jimenez-Bremont J.F."/>
            <person name="Swaminathan K."/>
            <person name="Moose S.P."/>
            <person name="Guerrero-Gonzalez M.L."/>
            <person name="Marino-Ramirez L."/>
            <person name="Landsman D."/>
            <person name="Rodriguez-Kessler M."/>
            <person name="Delgado-Sanchez P."/>
        </authorList>
    </citation>
    <scope>NUCLEOTIDE SEQUENCE</scope>
    <source>
        <tissue evidence="2">Cladode</tissue>
    </source>
</reference>
<evidence type="ECO:0000313" key="2">
    <source>
        <dbReference type="EMBL" id="MBA4661784.1"/>
    </source>
</evidence>
<reference evidence="2" key="1">
    <citation type="journal article" date="2013" name="J. Plant Res.">
        <title>Effect of fungi and light on seed germination of three Opuntia species from semiarid lands of central Mexico.</title>
        <authorList>
            <person name="Delgado-Sanchez P."/>
            <person name="Jimenez-Bremont J.F."/>
            <person name="Guerrero-Gonzalez Mde L."/>
            <person name="Flores J."/>
        </authorList>
    </citation>
    <scope>NUCLEOTIDE SEQUENCE</scope>
    <source>
        <tissue evidence="2">Cladode</tissue>
    </source>
</reference>
<dbReference type="EMBL" id="GISG01213561">
    <property type="protein sequence ID" value="MBA4661784.1"/>
    <property type="molecule type" value="Transcribed_RNA"/>
</dbReference>
<evidence type="ECO:0000256" key="1">
    <source>
        <dbReference type="SAM" id="MobiDB-lite"/>
    </source>
</evidence>
<dbReference type="PROSITE" id="PS51257">
    <property type="entry name" value="PROKAR_LIPOPROTEIN"/>
    <property type="match status" value="1"/>
</dbReference>
<organism evidence="2">
    <name type="scientific">Opuntia streptacantha</name>
    <name type="common">Prickly pear cactus</name>
    <name type="synonym">Opuntia cardona</name>
    <dbReference type="NCBI Taxonomy" id="393608"/>
    <lineage>
        <taxon>Eukaryota</taxon>
        <taxon>Viridiplantae</taxon>
        <taxon>Streptophyta</taxon>
        <taxon>Embryophyta</taxon>
        <taxon>Tracheophyta</taxon>
        <taxon>Spermatophyta</taxon>
        <taxon>Magnoliopsida</taxon>
        <taxon>eudicotyledons</taxon>
        <taxon>Gunneridae</taxon>
        <taxon>Pentapetalae</taxon>
        <taxon>Caryophyllales</taxon>
        <taxon>Cactineae</taxon>
        <taxon>Cactaceae</taxon>
        <taxon>Opuntioideae</taxon>
        <taxon>Opuntia</taxon>
    </lineage>
</organism>
<dbReference type="AlphaFoldDB" id="A0A7C9EIK9"/>